<proteinExistence type="predicted"/>
<dbReference type="InterPro" id="IPR006553">
    <property type="entry name" value="Leu-rich_rpt_Cys-con_subtyp"/>
</dbReference>
<dbReference type="Gene3D" id="3.80.10.10">
    <property type="entry name" value="Ribonuclease Inhibitor"/>
    <property type="match status" value="2"/>
</dbReference>
<reference evidence="3 4" key="1">
    <citation type="journal article" date="2018" name="Mol. Plant">
        <title>The genome of Artemisia annua provides insight into the evolution of Asteraceae family and artemisinin biosynthesis.</title>
        <authorList>
            <person name="Shen Q."/>
            <person name="Zhang L."/>
            <person name="Liao Z."/>
            <person name="Wang S."/>
            <person name="Yan T."/>
            <person name="Shi P."/>
            <person name="Liu M."/>
            <person name="Fu X."/>
            <person name="Pan Q."/>
            <person name="Wang Y."/>
            <person name="Lv Z."/>
            <person name="Lu X."/>
            <person name="Zhang F."/>
            <person name="Jiang W."/>
            <person name="Ma Y."/>
            <person name="Chen M."/>
            <person name="Hao X."/>
            <person name="Li L."/>
            <person name="Tang Y."/>
            <person name="Lv G."/>
            <person name="Zhou Y."/>
            <person name="Sun X."/>
            <person name="Brodelius P.E."/>
            <person name="Rose J.K.C."/>
            <person name="Tang K."/>
        </authorList>
    </citation>
    <scope>NUCLEOTIDE SEQUENCE [LARGE SCALE GENOMIC DNA]</scope>
    <source>
        <strain evidence="4">cv. Huhao1</strain>
        <tissue evidence="3">Leaf</tissue>
    </source>
</reference>
<organism evidence="3 4">
    <name type="scientific">Artemisia annua</name>
    <name type="common">Sweet wormwood</name>
    <dbReference type="NCBI Taxonomy" id="35608"/>
    <lineage>
        <taxon>Eukaryota</taxon>
        <taxon>Viridiplantae</taxon>
        <taxon>Streptophyta</taxon>
        <taxon>Embryophyta</taxon>
        <taxon>Tracheophyta</taxon>
        <taxon>Spermatophyta</taxon>
        <taxon>Magnoliopsida</taxon>
        <taxon>eudicotyledons</taxon>
        <taxon>Gunneridae</taxon>
        <taxon>Pentapetalae</taxon>
        <taxon>asterids</taxon>
        <taxon>campanulids</taxon>
        <taxon>Asterales</taxon>
        <taxon>Asteraceae</taxon>
        <taxon>Asteroideae</taxon>
        <taxon>Anthemideae</taxon>
        <taxon>Artemisiinae</taxon>
        <taxon>Artemisia</taxon>
    </lineage>
</organism>
<name>A0A2U1PJC3_ARTAN</name>
<accession>A0A2U1PJC3</accession>
<evidence type="ECO:0000259" key="2">
    <source>
        <dbReference type="Pfam" id="PF25372"/>
    </source>
</evidence>
<dbReference type="PANTHER" id="PTHR13318">
    <property type="entry name" value="PARTNER OF PAIRED, ISOFORM B-RELATED"/>
    <property type="match status" value="1"/>
</dbReference>
<evidence type="ECO:0000313" key="4">
    <source>
        <dbReference type="Proteomes" id="UP000245207"/>
    </source>
</evidence>
<evidence type="ECO:0000313" key="3">
    <source>
        <dbReference type="EMBL" id="PWA85839.1"/>
    </source>
</evidence>
<comment type="caution">
    <text evidence="3">The sequence shown here is derived from an EMBL/GenBank/DDBJ whole genome shotgun (WGS) entry which is preliminary data.</text>
</comment>
<feature type="domain" description="F-box/LRR-repeat protein 15-like leucin rich repeat" evidence="2">
    <location>
        <begin position="238"/>
        <end position="340"/>
    </location>
</feature>
<protein>
    <submittedName>
        <fullName evidence="3">Leucine-rich repeat, cysteine-containing subtype</fullName>
    </submittedName>
</protein>
<dbReference type="SMART" id="SM00367">
    <property type="entry name" value="LRR_CC"/>
    <property type="match status" value="7"/>
</dbReference>
<dbReference type="EMBL" id="PKPP01001082">
    <property type="protein sequence ID" value="PWA85839.1"/>
    <property type="molecule type" value="Genomic_DNA"/>
</dbReference>
<sequence length="457" mass="50916">MEQLGDDELTCILCKIPNRDDVKSFSQVSKQFLKVACIRRRSSRILLPDLFDDVLPASPHLTLFGFTKPLSNTHMKLLARSCPNLTHLRIGLEQKLDPQKADNESDGKIPHKSDPSSISEISKHFLKVASIRLRSLNVSLPNVLNGMLPASPSFDIFGFLKPLSNTHTEILSQSFPNVDLASLDLELHGYYDDDEYVPGEFEFDDDGLCAVTNACSHLQYVDLSRRLGAGDVGVSLLVKSCKNLRFLELDGCLNVRDESLKAIGESNQLEHLSLRSCRITDLGLEYLASGDLKNCLDTLCLAECDMLTDNGITYLKEMCCLTNLDLSKCGVNVSDNGVVAISQLPNIEILNLSWLSKITIRSLNEIASNCLKLRTIDLSGCDEITLCSTDAFYDHPTLEVINLFSCPNIFWDDVISLGYICRNLHTLGLSINILGPWAKEHPEDIYTGNKHYSIDWE</sequence>
<evidence type="ECO:0000256" key="1">
    <source>
        <dbReference type="SAM" id="MobiDB-lite"/>
    </source>
</evidence>
<dbReference type="Pfam" id="PF25372">
    <property type="entry name" value="DUF7885"/>
    <property type="match status" value="1"/>
</dbReference>
<gene>
    <name evidence="3" type="ORF">CTI12_AA146160</name>
</gene>
<dbReference type="OrthoDB" id="544129at2759"/>
<dbReference type="InterPro" id="IPR057207">
    <property type="entry name" value="FBXL15_LRR"/>
</dbReference>
<feature type="region of interest" description="Disordered" evidence="1">
    <location>
        <begin position="96"/>
        <end position="116"/>
    </location>
</feature>
<keyword evidence="4" id="KW-1185">Reference proteome</keyword>
<dbReference type="GO" id="GO:0031146">
    <property type="term" value="P:SCF-dependent proteasomal ubiquitin-dependent protein catabolic process"/>
    <property type="evidence" value="ECO:0007669"/>
    <property type="project" value="TreeGrafter"/>
</dbReference>
<dbReference type="GO" id="GO:0019005">
    <property type="term" value="C:SCF ubiquitin ligase complex"/>
    <property type="evidence" value="ECO:0007669"/>
    <property type="project" value="TreeGrafter"/>
</dbReference>
<dbReference type="STRING" id="35608.A0A2U1PJC3"/>
<dbReference type="AlphaFoldDB" id="A0A2U1PJC3"/>
<feature type="compositionally biased region" description="Basic and acidic residues" evidence="1">
    <location>
        <begin position="96"/>
        <end position="114"/>
    </location>
</feature>
<dbReference type="SUPFAM" id="SSF52047">
    <property type="entry name" value="RNI-like"/>
    <property type="match status" value="1"/>
</dbReference>
<dbReference type="Proteomes" id="UP000245207">
    <property type="component" value="Unassembled WGS sequence"/>
</dbReference>
<dbReference type="InterPro" id="IPR032675">
    <property type="entry name" value="LRR_dom_sf"/>
</dbReference>